<reference evidence="1 2" key="1">
    <citation type="submission" date="2020-08" db="EMBL/GenBank/DDBJ databases">
        <title>Genomic Encyclopedia of Type Strains, Phase IV (KMG-IV): sequencing the most valuable type-strain genomes for metagenomic binning, comparative biology and taxonomic classification.</title>
        <authorList>
            <person name="Goeker M."/>
        </authorList>
    </citation>
    <scope>NUCLEOTIDE SEQUENCE [LARGE SCALE GENOMIC DNA]</scope>
    <source>
        <strain evidence="1 2">DSM 29007</strain>
    </source>
</reference>
<protein>
    <submittedName>
        <fullName evidence="1">Uncharacterized protein</fullName>
    </submittedName>
</protein>
<dbReference type="Proteomes" id="UP000582837">
    <property type="component" value="Unassembled WGS sequence"/>
</dbReference>
<proteinExistence type="predicted"/>
<name>A0A841H507_9BACT</name>
<dbReference type="EMBL" id="JACHIA010000019">
    <property type="protein sequence ID" value="MBB6072859.1"/>
    <property type="molecule type" value="Genomic_DNA"/>
</dbReference>
<organism evidence="1 2">
    <name type="scientific">Longimicrobium terrae</name>
    <dbReference type="NCBI Taxonomy" id="1639882"/>
    <lineage>
        <taxon>Bacteria</taxon>
        <taxon>Pseudomonadati</taxon>
        <taxon>Gemmatimonadota</taxon>
        <taxon>Longimicrobiia</taxon>
        <taxon>Longimicrobiales</taxon>
        <taxon>Longimicrobiaceae</taxon>
        <taxon>Longimicrobium</taxon>
    </lineage>
</organism>
<accession>A0A841H507</accession>
<evidence type="ECO:0000313" key="2">
    <source>
        <dbReference type="Proteomes" id="UP000582837"/>
    </source>
</evidence>
<evidence type="ECO:0000313" key="1">
    <source>
        <dbReference type="EMBL" id="MBB6072859.1"/>
    </source>
</evidence>
<keyword evidence="2" id="KW-1185">Reference proteome</keyword>
<gene>
    <name evidence="1" type="ORF">HNQ61_004525</name>
</gene>
<sequence length="40" mass="4579">MGPLSRAALVVATNRLTMSNNLRTDLETYRNRLDELGRFL</sequence>
<comment type="caution">
    <text evidence="1">The sequence shown here is derived from an EMBL/GenBank/DDBJ whole genome shotgun (WGS) entry which is preliminary data.</text>
</comment>
<dbReference type="AlphaFoldDB" id="A0A841H507"/>